<gene>
    <name evidence="5" type="ORF">GWK36_10650</name>
</gene>
<keyword evidence="1" id="KW-0805">Transcription regulation</keyword>
<organism evidence="5 6">
    <name type="scientific">Caldichromatium japonicum</name>
    <dbReference type="NCBI Taxonomy" id="2699430"/>
    <lineage>
        <taxon>Bacteria</taxon>
        <taxon>Pseudomonadati</taxon>
        <taxon>Pseudomonadota</taxon>
        <taxon>Gammaproteobacteria</taxon>
        <taxon>Chromatiales</taxon>
        <taxon>Chromatiaceae</taxon>
        <taxon>Caldichromatium</taxon>
    </lineage>
</organism>
<dbReference type="Pfam" id="PF13545">
    <property type="entry name" value="HTH_Crp_2"/>
    <property type="match status" value="1"/>
</dbReference>
<dbReference type="InterPro" id="IPR050397">
    <property type="entry name" value="Env_Response_Regulators"/>
</dbReference>
<feature type="domain" description="HTH crp-type" evidence="4">
    <location>
        <begin position="152"/>
        <end position="218"/>
    </location>
</feature>
<dbReference type="Proteomes" id="UP000502699">
    <property type="component" value="Chromosome"/>
</dbReference>
<dbReference type="CDD" id="cd00092">
    <property type="entry name" value="HTH_CRP"/>
    <property type="match status" value="1"/>
</dbReference>
<dbReference type="Gene3D" id="1.10.10.10">
    <property type="entry name" value="Winged helix-like DNA-binding domain superfamily/Winged helix DNA-binding domain"/>
    <property type="match status" value="1"/>
</dbReference>
<name>A0A6G7VEB5_9GAMM</name>
<dbReference type="CDD" id="cd00038">
    <property type="entry name" value="CAP_ED"/>
    <property type="match status" value="1"/>
</dbReference>
<accession>A0A6G7VEB5</accession>
<dbReference type="SMART" id="SM00100">
    <property type="entry name" value="cNMP"/>
    <property type="match status" value="1"/>
</dbReference>
<reference evidence="6" key="1">
    <citation type="submission" date="2020-01" db="EMBL/GenBank/DDBJ databases">
        <title>Caldichromatium gen. nov., sp. nov., a thermophilic purple sulfur bacterium member of the family Chromatiaceae isolated from Nakabusa hot spring, Japan.</title>
        <authorList>
            <person name="Saini M.K."/>
            <person name="Hanada S."/>
            <person name="Tank M."/>
        </authorList>
    </citation>
    <scope>NUCLEOTIDE SEQUENCE [LARGE SCALE GENOMIC DNA]</scope>
    <source>
        <strain evidence="6">No.7</strain>
    </source>
</reference>
<sequence length="229" mass="25762">MITDREHQRLLAQFGFLAASPPDFQAEFFSRAQRVQVHAGQPICRAGTQCTHLPLVVEGRARVYQIGENGREITLYRVKAGECCVLTASCLLSARPFPAFVVCEEPIEALVIQPGDARRWLGSCEPWRQYLFGLIMHRLIEVFGVLDAVLFQRLDQRLIAYLLAQAERLGASAIPITHQTLASELGSSREVISRLLKGLEDRGLLKARRGQVELVDPHRLRDRLQDPPD</sequence>
<dbReference type="KEGG" id="cjap:GWK36_10650"/>
<dbReference type="GO" id="GO:0003677">
    <property type="term" value="F:DNA binding"/>
    <property type="evidence" value="ECO:0007669"/>
    <property type="project" value="UniProtKB-KW"/>
</dbReference>
<dbReference type="PRINTS" id="PR00034">
    <property type="entry name" value="HTHCRP"/>
</dbReference>
<dbReference type="Gene3D" id="2.60.120.10">
    <property type="entry name" value="Jelly Rolls"/>
    <property type="match status" value="1"/>
</dbReference>
<dbReference type="EMBL" id="CP048029">
    <property type="protein sequence ID" value="QIK38361.1"/>
    <property type="molecule type" value="Genomic_DNA"/>
</dbReference>
<dbReference type="GO" id="GO:0003700">
    <property type="term" value="F:DNA-binding transcription factor activity"/>
    <property type="evidence" value="ECO:0007669"/>
    <property type="project" value="TreeGrafter"/>
</dbReference>
<evidence type="ECO:0000313" key="5">
    <source>
        <dbReference type="EMBL" id="QIK38361.1"/>
    </source>
</evidence>
<dbReference type="SMART" id="SM00419">
    <property type="entry name" value="HTH_CRP"/>
    <property type="match status" value="1"/>
</dbReference>
<evidence type="ECO:0000256" key="2">
    <source>
        <dbReference type="ARBA" id="ARBA00023125"/>
    </source>
</evidence>
<dbReference type="InterPro" id="IPR000595">
    <property type="entry name" value="cNMP-bd_dom"/>
</dbReference>
<dbReference type="AlphaFoldDB" id="A0A6G7VEB5"/>
<dbReference type="InterPro" id="IPR014710">
    <property type="entry name" value="RmlC-like_jellyroll"/>
</dbReference>
<dbReference type="Pfam" id="PF00027">
    <property type="entry name" value="cNMP_binding"/>
    <property type="match status" value="1"/>
</dbReference>
<evidence type="ECO:0000259" key="4">
    <source>
        <dbReference type="PROSITE" id="PS51063"/>
    </source>
</evidence>
<dbReference type="PROSITE" id="PS51063">
    <property type="entry name" value="HTH_CRP_2"/>
    <property type="match status" value="1"/>
</dbReference>
<dbReference type="PANTHER" id="PTHR24567:SF74">
    <property type="entry name" value="HTH-TYPE TRANSCRIPTIONAL REGULATOR ARCR"/>
    <property type="match status" value="1"/>
</dbReference>
<dbReference type="InterPro" id="IPR012318">
    <property type="entry name" value="HTH_CRP"/>
</dbReference>
<evidence type="ECO:0000256" key="1">
    <source>
        <dbReference type="ARBA" id="ARBA00023015"/>
    </source>
</evidence>
<proteinExistence type="predicted"/>
<dbReference type="SUPFAM" id="SSF51206">
    <property type="entry name" value="cAMP-binding domain-like"/>
    <property type="match status" value="1"/>
</dbReference>
<keyword evidence="6" id="KW-1185">Reference proteome</keyword>
<dbReference type="InterPro" id="IPR018490">
    <property type="entry name" value="cNMP-bd_dom_sf"/>
</dbReference>
<dbReference type="SUPFAM" id="SSF46785">
    <property type="entry name" value="Winged helix' DNA-binding domain"/>
    <property type="match status" value="1"/>
</dbReference>
<dbReference type="InterPro" id="IPR036388">
    <property type="entry name" value="WH-like_DNA-bd_sf"/>
</dbReference>
<dbReference type="GO" id="GO:0005829">
    <property type="term" value="C:cytosol"/>
    <property type="evidence" value="ECO:0007669"/>
    <property type="project" value="TreeGrafter"/>
</dbReference>
<dbReference type="InterPro" id="IPR036390">
    <property type="entry name" value="WH_DNA-bd_sf"/>
</dbReference>
<evidence type="ECO:0000313" key="6">
    <source>
        <dbReference type="Proteomes" id="UP000502699"/>
    </source>
</evidence>
<protein>
    <submittedName>
        <fullName evidence="5">Crp/Fnr family transcriptional regulator</fullName>
    </submittedName>
</protein>
<evidence type="ECO:0000256" key="3">
    <source>
        <dbReference type="ARBA" id="ARBA00023163"/>
    </source>
</evidence>
<keyword evidence="3" id="KW-0804">Transcription</keyword>
<dbReference type="PANTHER" id="PTHR24567">
    <property type="entry name" value="CRP FAMILY TRANSCRIPTIONAL REGULATORY PROTEIN"/>
    <property type="match status" value="1"/>
</dbReference>
<keyword evidence="2" id="KW-0238">DNA-binding</keyword>
<dbReference type="RefSeq" id="WP_166271119.1">
    <property type="nucleotide sequence ID" value="NZ_CP048029.1"/>
</dbReference>